<feature type="region of interest" description="Disordered" evidence="1">
    <location>
        <begin position="316"/>
        <end position="349"/>
    </location>
</feature>
<dbReference type="EMBL" id="JAAAJA010000030">
    <property type="protein sequence ID" value="KAG0265537.1"/>
    <property type="molecule type" value="Genomic_DNA"/>
</dbReference>
<feature type="compositionally biased region" description="Polar residues" evidence="1">
    <location>
        <begin position="484"/>
        <end position="502"/>
    </location>
</feature>
<dbReference type="OrthoDB" id="166585at2759"/>
<dbReference type="Proteomes" id="UP000726737">
    <property type="component" value="Unassembled WGS sequence"/>
</dbReference>
<evidence type="ECO:0000313" key="3">
    <source>
        <dbReference type="Proteomes" id="UP000726737"/>
    </source>
</evidence>
<evidence type="ECO:0000256" key="1">
    <source>
        <dbReference type="SAM" id="MobiDB-lite"/>
    </source>
</evidence>
<keyword evidence="3" id="KW-1185">Reference proteome</keyword>
<feature type="region of interest" description="Disordered" evidence="1">
    <location>
        <begin position="466"/>
        <end position="582"/>
    </location>
</feature>
<gene>
    <name evidence="2" type="ORF">BG011_004565</name>
</gene>
<reference evidence="2" key="1">
    <citation type="journal article" date="2020" name="Fungal Divers.">
        <title>Resolving the Mortierellaceae phylogeny through synthesis of multi-gene phylogenetics and phylogenomics.</title>
        <authorList>
            <person name="Vandepol N."/>
            <person name="Liber J."/>
            <person name="Desiro A."/>
            <person name="Na H."/>
            <person name="Kennedy M."/>
            <person name="Barry K."/>
            <person name="Grigoriev I.V."/>
            <person name="Miller A.N."/>
            <person name="O'Donnell K."/>
            <person name="Stajich J.E."/>
            <person name="Bonito G."/>
        </authorList>
    </citation>
    <scope>NUCLEOTIDE SEQUENCE</scope>
    <source>
        <strain evidence="2">KOD948</strain>
    </source>
</reference>
<proteinExistence type="predicted"/>
<feature type="compositionally biased region" description="Low complexity" evidence="1">
    <location>
        <begin position="879"/>
        <end position="889"/>
    </location>
</feature>
<comment type="caution">
    <text evidence="2">The sequence shown here is derived from an EMBL/GenBank/DDBJ whole genome shotgun (WGS) entry which is preliminary data.</text>
</comment>
<dbReference type="AlphaFoldDB" id="A0A9P6QCF3"/>
<organism evidence="2 3">
    <name type="scientific">Mortierella polycephala</name>
    <dbReference type="NCBI Taxonomy" id="41804"/>
    <lineage>
        <taxon>Eukaryota</taxon>
        <taxon>Fungi</taxon>
        <taxon>Fungi incertae sedis</taxon>
        <taxon>Mucoromycota</taxon>
        <taxon>Mortierellomycotina</taxon>
        <taxon>Mortierellomycetes</taxon>
        <taxon>Mortierellales</taxon>
        <taxon>Mortierellaceae</taxon>
        <taxon>Mortierella</taxon>
    </lineage>
</organism>
<feature type="region of interest" description="Disordered" evidence="1">
    <location>
        <begin position="879"/>
        <end position="938"/>
    </location>
</feature>
<accession>A0A9P6QCF3</accession>
<feature type="compositionally biased region" description="Polar residues" evidence="1">
    <location>
        <begin position="376"/>
        <end position="395"/>
    </location>
</feature>
<feature type="compositionally biased region" description="Low complexity" evidence="1">
    <location>
        <begin position="511"/>
        <end position="522"/>
    </location>
</feature>
<evidence type="ECO:0000313" key="2">
    <source>
        <dbReference type="EMBL" id="KAG0265537.1"/>
    </source>
</evidence>
<feature type="region of interest" description="Disordered" evidence="1">
    <location>
        <begin position="363"/>
        <end position="426"/>
    </location>
</feature>
<feature type="compositionally biased region" description="Polar residues" evidence="1">
    <location>
        <begin position="899"/>
        <end position="913"/>
    </location>
</feature>
<feature type="region of interest" description="Disordered" evidence="1">
    <location>
        <begin position="64"/>
        <end position="91"/>
    </location>
</feature>
<sequence length="951" mass="103747">MAAMLWHPVPGRMQSVSVADKKNIWGVTLDQQLGKFNTDTQRWQLVSVTSEMLNQSRFSATSTSSTRSALTASNSLASMTSPPPIPESESDSTTIQVSVASDGTVVRLDKSKKAWYLIAPQNQADFEKDVIWIDLGHYWRVVRQIWGLTDTGDIYYGTSDQFVQLGPAITSGAGYEKPTLSYISVGTDDVVLATDAHSGIVFRLKTRPTSSHPPVWTALPGTGLSNGLHFLNCTLSSMEFVVGITRGGHVYRFSNSTWIPLGGGAKIDALGVGADGYVLGVDRDGDLFGCQLYSTVVIPRRKSSRALQLNRLKNVEDANVPSSPQAPNALDMSAAPRQQGASRRPMASPRELFEMSSSGIQDRLDSEGARPATAVATESKSDSPTTPSGLNISQLQRDDSLSRITVPRNASPKPISTLKSPSKGIPLRIVTRSASGRPLNSGPGSNGAGDSYFNFKAATTTGIGNDTSSPISHSVVGNPYANASHPSSADPSTHSPTSSQLDHLSPVSAKSSYSNTSRTSYNQLRNHTGDKNGYAGDKYEVQESPMAEAMSGDKSEIQEDDPELSVASPHRKPNTNKASVDGGIVDNGDRYYYQTQMNDCLRTNVTLMEEQVSEAQYQALLSGKPERGKKEGMQGVDMNVDMDMMKTPPVHSSINNNWQYANLKYDPWQSHNRRGIDNVNKAQEAMISPKGKNHSPTFASHWDASQHQPTATTAAPLVVASQAGYQQQQYLAPQQSQDRDLEYYHSTPGLSSVHRPSDTSEILMLQQQEFLRRTRLRSEPLILPIDPSTHNDNNCTTPEKSELEYYPTFPSQAQQQQEAVYQKEEFPDYPESAAFRMATINGQTPFAGNAKVGGEKNQYQQPSYSSTHLQHYLDSNLSMQSTTGSQRQRSSVEMKTYGRDSNANTNTGVNVNRGSVHGEDDQGRWVGATAATSDPPVQHFEPHKSKCCVII</sequence>
<feature type="compositionally biased region" description="Low complexity" evidence="1">
    <location>
        <begin position="64"/>
        <end position="80"/>
    </location>
</feature>
<name>A0A9P6QCF3_9FUNG</name>
<protein>
    <submittedName>
        <fullName evidence="2">Uncharacterized protein</fullName>
    </submittedName>
</protein>